<proteinExistence type="predicted"/>
<accession>T1H176</accession>
<evidence type="ECO:0000313" key="2">
    <source>
        <dbReference type="EnsemblMetazoa" id="MESCA009930-PA"/>
    </source>
</evidence>
<keyword evidence="3" id="KW-1185">Reference proteome</keyword>
<feature type="domain" description="BACK" evidence="1">
    <location>
        <begin position="86"/>
        <end position="150"/>
    </location>
</feature>
<dbReference type="InterPro" id="IPR011705">
    <property type="entry name" value="BACK"/>
</dbReference>
<evidence type="ECO:0000259" key="1">
    <source>
        <dbReference type="Pfam" id="PF07707"/>
    </source>
</evidence>
<dbReference type="Proteomes" id="UP000015102">
    <property type="component" value="Unassembled WGS sequence"/>
</dbReference>
<sequence>KFIKYRDHRHTLKILELADRYNCPDLIINCIKELDLQLTSATVLDVLQSLWYYNSVSPFPVPSANESNNSRKKAPNQPFTPEEYMSALLNNSLQLIDMHAELILTKEQMTDLKFQEFEMIAKRDALQLQSESTLYNCLAEWSLEQTKRKQIDPTDENRRRVLGALIYTPRYLTMTARDFEKCLERVELLDSGEIEMVRDALNKGAGNSSRNKKSIQAFNQNLSDEQISLLTKFRTPRPAFARMPIHLSDRSNPKNYPKKMRLHEKEELGEHSGCADTKCGFIFFSFLACLFD</sequence>
<dbReference type="Pfam" id="PF07707">
    <property type="entry name" value="BACK"/>
    <property type="match status" value="1"/>
</dbReference>
<evidence type="ECO:0000313" key="3">
    <source>
        <dbReference type="Proteomes" id="UP000015102"/>
    </source>
</evidence>
<dbReference type="PANTHER" id="PTHR45774">
    <property type="entry name" value="BTB/POZ DOMAIN-CONTAINING"/>
    <property type="match status" value="1"/>
</dbReference>
<dbReference type="PANTHER" id="PTHR45774:SF4">
    <property type="entry name" value="AXUNDEAD, ISOFORM F"/>
    <property type="match status" value="1"/>
</dbReference>
<reference evidence="3" key="1">
    <citation type="submission" date="2013-02" db="EMBL/GenBank/DDBJ databases">
        <authorList>
            <person name="Hughes D."/>
        </authorList>
    </citation>
    <scope>NUCLEOTIDE SEQUENCE</scope>
    <source>
        <strain>Durham</strain>
        <strain evidence="3">NC isolate 2 -- Noor lab</strain>
    </source>
</reference>
<name>T1H176_MEGSC</name>
<dbReference type="GO" id="GO:0005829">
    <property type="term" value="C:cytosol"/>
    <property type="evidence" value="ECO:0007669"/>
    <property type="project" value="TreeGrafter"/>
</dbReference>
<dbReference type="STRING" id="36166.T1H176"/>
<dbReference type="HOGENOM" id="CLU_040590_0_0_1"/>
<dbReference type="Gene3D" id="1.25.40.420">
    <property type="match status" value="1"/>
</dbReference>
<reference evidence="2" key="2">
    <citation type="submission" date="2015-06" db="UniProtKB">
        <authorList>
            <consortium name="EnsemblMetazoa"/>
        </authorList>
    </citation>
    <scope>IDENTIFICATION</scope>
</reference>
<dbReference type="EnsemblMetazoa" id="MESCA009930-RA">
    <property type="protein sequence ID" value="MESCA009930-PA"/>
    <property type="gene ID" value="MESCA009930"/>
</dbReference>
<dbReference type="GO" id="GO:0022008">
    <property type="term" value="P:neurogenesis"/>
    <property type="evidence" value="ECO:0007669"/>
    <property type="project" value="TreeGrafter"/>
</dbReference>
<organism evidence="2 3">
    <name type="scientific">Megaselia scalaris</name>
    <name type="common">Humpbacked fly</name>
    <name type="synonym">Phora scalaris</name>
    <dbReference type="NCBI Taxonomy" id="36166"/>
    <lineage>
        <taxon>Eukaryota</taxon>
        <taxon>Metazoa</taxon>
        <taxon>Ecdysozoa</taxon>
        <taxon>Arthropoda</taxon>
        <taxon>Hexapoda</taxon>
        <taxon>Insecta</taxon>
        <taxon>Pterygota</taxon>
        <taxon>Neoptera</taxon>
        <taxon>Endopterygota</taxon>
        <taxon>Diptera</taxon>
        <taxon>Brachycera</taxon>
        <taxon>Muscomorpha</taxon>
        <taxon>Platypezoidea</taxon>
        <taxon>Phoridae</taxon>
        <taxon>Megaseliini</taxon>
        <taxon>Megaselia</taxon>
    </lineage>
</organism>
<dbReference type="AlphaFoldDB" id="T1H176"/>
<protein>
    <recommendedName>
        <fullName evidence="1">BACK domain-containing protein</fullName>
    </recommendedName>
</protein>
<dbReference type="EMBL" id="CAQQ02190512">
    <property type="status" value="NOT_ANNOTATED_CDS"/>
    <property type="molecule type" value="Genomic_DNA"/>
</dbReference>